<dbReference type="SUPFAM" id="SSF57756">
    <property type="entry name" value="Retrovirus zinc finger-like domains"/>
    <property type="match status" value="1"/>
</dbReference>
<dbReference type="InterPro" id="IPR036875">
    <property type="entry name" value="Znf_CCHC_sf"/>
</dbReference>
<name>A0AAV3S459_LITER</name>
<dbReference type="GO" id="GO:0003676">
    <property type="term" value="F:nucleic acid binding"/>
    <property type="evidence" value="ECO:0007669"/>
    <property type="project" value="InterPro"/>
</dbReference>
<evidence type="ECO:0008006" key="4">
    <source>
        <dbReference type="Google" id="ProtNLM"/>
    </source>
</evidence>
<proteinExistence type="predicted"/>
<evidence type="ECO:0000313" key="2">
    <source>
        <dbReference type="EMBL" id="GAA0187456.1"/>
    </source>
</evidence>
<comment type="caution">
    <text evidence="2">The sequence shown here is derived from an EMBL/GenBank/DDBJ whole genome shotgun (WGS) entry which is preliminary data.</text>
</comment>
<dbReference type="Gene3D" id="4.10.60.10">
    <property type="entry name" value="Zinc finger, CCHC-type"/>
    <property type="match status" value="1"/>
</dbReference>
<accession>A0AAV3S459</accession>
<protein>
    <recommendedName>
        <fullName evidence="4">Retrovirus-related Pol polyprotein from transposon TNT 1-94</fullName>
    </recommendedName>
</protein>
<dbReference type="AlphaFoldDB" id="A0AAV3S459"/>
<gene>
    <name evidence="2" type="ORF">LIER_34744</name>
</gene>
<evidence type="ECO:0000313" key="3">
    <source>
        <dbReference type="Proteomes" id="UP001454036"/>
    </source>
</evidence>
<dbReference type="Proteomes" id="UP001454036">
    <property type="component" value="Unassembled WGS sequence"/>
</dbReference>
<keyword evidence="3" id="KW-1185">Reference proteome</keyword>
<dbReference type="Pfam" id="PF14223">
    <property type="entry name" value="Retrotran_gag_2"/>
    <property type="match status" value="1"/>
</dbReference>
<feature type="compositionally biased region" description="Basic and acidic residues" evidence="1">
    <location>
        <begin position="133"/>
        <end position="144"/>
    </location>
</feature>
<sequence length="190" mass="21397">MQEGTSLKDYLDRLNKILLDLSNIDINIDDEDADLILLASLPPSYENFRESLTNEKNSLFLEEVRSGFHSRELLHTCSGPVSDNQGVGLVTNINQGYGKLGKKKKFSKKLNRGPKASDLCNYCKEKGHWKNEFPKKRQGQHDKASSTVTVAEDGTKSDEDIDLAADSHTHYTDVWIMDSGESYRICPRSD</sequence>
<dbReference type="EMBL" id="BAABME010014727">
    <property type="protein sequence ID" value="GAA0187456.1"/>
    <property type="molecule type" value="Genomic_DNA"/>
</dbReference>
<organism evidence="2 3">
    <name type="scientific">Lithospermum erythrorhizon</name>
    <name type="common">Purple gromwell</name>
    <name type="synonym">Lithospermum officinale var. erythrorhizon</name>
    <dbReference type="NCBI Taxonomy" id="34254"/>
    <lineage>
        <taxon>Eukaryota</taxon>
        <taxon>Viridiplantae</taxon>
        <taxon>Streptophyta</taxon>
        <taxon>Embryophyta</taxon>
        <taxon>Tracheophyta</taxon>
        <taxon>Spermatophyta</taxon>
        <taxon>Magnoliopsida</taxon>
        <taxon>eudicotyledons</taxon>
        <taxon>Gunneridae</taxon>
        <taxon>Pentapetalae</taxon>
        <taxon>asterids</taxon>
        <taxon>lamiids</taxon>
        <taxon>Boraginales</taxon>
        <taxon>Boraginaceae</taxon>
        <taxon>Boraginoideae</taxon>
        <taxon>Lithospermeae</taxon>
        <taxon>Lithospermum</taxon>
    </lineage>
</organism>
<evidence type="ECO:0000256" key="1">
    <source>
        <dbReference type="SAM" id="MobiDB-lite"/>
    </source>
</evidence>
<feature type="region of interest" description="Disordered" evidence="1">
    <location>
        <begin position="133"/>
        <end position="155"/>
    </location>
</feature>
<reference evidence="2 3" key="1">
    <citation type="submission" date="2024-01" db="EMBL/GenBank/DDBJ databases">
        <title>The complete chloroplast genome sequence of Lithospermum erythrorhizon: insights into the phylogenetic relationship among Boraginaceae species and the maternal lineages of purple gromwells.</title>
        <authorList>
            <person name="Okada T."/>
            <person name="Watanabe K."/>
        </authorList>
    </citation>
    <scope>NUCLEOTIDE SEQUENCE [LARGE SCALE GENOMIC DNA]</scope>
</reference>
<dbReference type="GO" id="GO:0008270">
    <property type="term" value="F:zinc ion binding"/>
    <property type="evidence" value="ECO:0007669"/>
    <property type="project" value="InterPro"/>
</dbReference>